<dbReference type="PANTHER" id="PTHR11228">
    <property type="entry name" value="RADICAL SAM DOMAIN PROTEIN"/>
    <property type="match status" value="1"/>
</dbReference>
<dbReference type="InterPro" id="IPR058240">
    <property type="entry name" value="rSAM_sf"/>
</dbReference>
<organism evidence="7 8">
    <name type="scientific">Pyrodictium abyssi</name>
    <dbReference type="NCBI Taxonomy" id="54256"/>
    <lineage>
        <taxon>Archaea</taxon>
        <taxon>Thermoproteota</taxon>
        <taxon>Thermoprotei</taxon>
        <taxon>Desulfurococcales</taxon>
        <taxon>Pyrodictiaceae</taxon>
        <taxon>Pyrodictium</taxon>
    </lineage>
</organism>
<dbReference type="SFLD" id="SFLDG01110">
    <property type="entry name" value="Uncharacterised_Radical_SAM_Su"/>
    <property type="match status" value="1"/>
</dbReference>
<dbReference type="Pfam" id="PF04055">
    <property type="entry name" value="Radical_SAM"/>
    <property type="match status" value="1"/>
</dbReference>
<sequence>MRVEERLGLRRLAGWGRRRVYIVEEPLPLMGVIQFGVIDRGTNVLQVRPTTVCPLSCVFCSVDAGPGSRWRQAEYIVEPRWLAQWVEEAAREKGVSVEALIDGVGDPFSYPWLPRLVRLLKETGVVASVAAETHGGTLTRELVDRLEEAGLDRVNLSIESLDPEKARRLAGAPWYDVERVRKVAEYIARETSIDLHVTPVWLPGVNDKDIVEIIEWAYRIGAGKRWPPVTVQKYIAHRHGRRPPGVREPSWDEYWEWIRELEKRTGRRLTWSMEEWGMRYAPRVRQPLRRGQVAKLQVVGPGWLRGEQLAATLDRRRLVTLVGARGLEPGDLVLARITRDRDGIFIARVA</sequence>
<accession>A0ABM8IZ46</accession>
<keyword evidence="2" id="KW-0479">Metal-binding</keyword>
<evidence type="ECO:0000313" key="7">
    <source>
        <dbReference type="EMBL" id="BES82810.1"/>
    </source>
</evidence>
<dbReference type="InterPro" id="IPR050377">
    <property type="entry name" value="Radical_SAM_PqqE_MftC-like"/>
</dbReference>
<keyword evidence="1" id="KW-0949">S-adenosyl-L-methionine</keyword>
<feature type="domain" description="TRAM" evidence="5">
    <location>
        <begin position="287"/>
        <end position="350"/>
    </location>
</feature>
<evidence type="ECO:0000256" key="3">
    <source>
        <dbReference type="ARBA" id="ARBA00023004"/>
    </source>
</evidence>
<dbReference type="InterPro" id="IPR007197">
    <property type="entry name" value="rSAM"/>
</dbReference>
<evidence type="ECO:0000256" key="4">
    <source>
        <dbReference type="ARBA" id="ARBA00023014"/>
    </source>
</evidence>
<dbReference type="SUPFAM" id="SSF102114">
    <property type="entry name" value="Radical SAM enzymes"/>
    <property type="match status" value="1"/>
</dbReference>
<dbReference type="GeneID" id="89290382"/>
<dbReference type="SMART" id="SM00729">
    <property type="entry name" value="Elp3"/>
    <property type="match status" value="1"/>
</dbReference>
<dbReference type="SFLD" id="SFLDS00029">
    <property type="entry name" value="Radical_SAM"/>
    <property type="match status" value="1"/>
</dbReference>
<dbReference type="InterPro" id="IPR006638">
    <property type="entry name" value="Elp3/MiaA/NifB-like_rSAM"/>
</dbReference>
<dbReference type="EMBL" id="AP028907">
    <property type="protein sequence ID" value="BES82810.1"/>
    <property type="molecule type" value="Genomic_DNA"/>
</dbReference>
<dbReference type="PROSITE" id="PS51918">
    <property type="entry name" value="RADICAL_SAM"/>
    <property type="match status" value="1"/>
</dbReference>
<evidence type="ECO:0000259" key="6">
    <source>
        <dbReference type="PROSITE" id="PS51918"/>
    </source>
</evidence>
<evidence type="ECO:0000256" key="2">
    <source>
        <dbReference type="ARBA" id="ARBA00022723"/>
    </source>
</evidence>
<evidence type="ECO:0000256" key="1">
    <source>
        <dbReference type="ARBA" id="ARBA00022691"/>
    </source>
</evidence>
<keyword evidence="3" id="KW-0408">Iron</keyword>
<feature type="domain" description="Radical SAM core" evidence="6">
    <location>
        <begin position="39"/>
        <end position="268"/>
    </location>
</feature>
<dbReference type="InterPro" id="IPR013785">
    <property type="entry name" value="Aldolase_TIM"/>
</dbReference>
<dbReference type="Gene3D" id="3.20.20.70">
    <property type="entry name" value="Aldolase class I"/>
    <property type="match status" value="1"/>
</dbReference>
<protein>
    <submittedName>
        <fullName evidence="7">Radical SAM protein</fullName>
    </submittedName>
</protein>
<dbReference type="PANTHER" id="PTHR11228:SF35">
    <property type="entry name" value="MOLYBDENUM COFACTOR BIOSYNTHESIS PROTEIN A-RELATED"/>
    <property type="match status" value="1"/>
</dbReference>
<dbReference type="PROSITE" id="PS50926">
    <property type="entry name" value="TRAM"/>
    <property type="match status" value="1"/>
</dbReference>
<keyword evidence="4" id="KW-0411">Iron-sulfur</keyword>
<dbReference type="RefSeq" id="WP_420917876.1">
    <property type="nucleotide sequence ID" value="NZ_AP028907.1"/>
</dbReference>
<dbReference type="InterPro" id="IPR040088">
    <property type="entry name" value="MJ0103-like"/>
</dbReference>
<evidence type="ECO:0000313" key="8">
    <source>
        <dbReference type="Proteomes" id="UP001341135"/>
    </source>
</evidence>
<dbReference type="CDD" id="cd01335">
    <property type="entry name" value="Radical_SAM"/>
    <property type="match status" value="1"/>
</dbReference>
<reference evidence="7 8" key="1">
    <citation type="submission" date="2023-09" db="EMBL/GenBank/DDBJ databases">
        <title>Pyrofollis japonicus gen. nov. sp. nov., a novel member of the family Pyrodictiaceae isolated from the Iheya North hydrothermal field.</title>
        <authorList>
            <person name="Miyazaki U."/>
            <person name="Sanari M."/>
            <person name="Tame A."/>
            <person name="Kitajima M."/>
            <person name="Okamoto A."/>
            <person name="Sawayama S."/>
            <person name="Miyazaki J."/>
            <person name="Takai K."/>
            <person name="Nakagawa S."/>
        </authorList>
    </citation>
    <scope>NUCLEOTIDE SEQUENCE [LARGE SCALE GENOMIC DNA]</scope>
    <source>
        <strain evidence="7 8">AV2</strain>
    </source>
</reference>
<evidence type="ECO:0000259" key="5">
    <source>
        <dbReference type="PROSITE" id="PS50926"/>
    </source>
</evidence>
<name>A0ABM8IZ46_9CREN</name>
<keyword evidence="8" id="KW-1185">Reference proteome</keyword>
<dbReference type="InterPro" id="IPR002792">
    <property type="entry name" value="TRAM_dom"/>
</dbReference>
<gene>
    <name evidence="7" type="ORF">PABY_23770</name>
</gene>
<proteinExistence type="predicted"/>
<dbReference type="Proteomes" id="UP001341135">
    <property type="component" value="Chromosome"/>
</dbReference>